<feature type="region of interest" description="Disordered" evidence="2">
    <location>
        <begin position="1"/>
        <end position="22"/>
    </location>
</feature>
<evidence type="ECO:0000313" key="5">
    <source>
        <dbReference type="Proteomes" id="UP000823388"/>
    </source>
</evidence>
<dbReference type="Pfam" id="PF14303">
    <property type="entry name" value="NAM-associated"/>
    <property type="match status" value="1"/>
</dbReference>
<evidence type="ECO:0000313" key="4">
    <source>
        <dbReference type="EMBL" id="KAG2656895.1"/>
    </source>
</evidence>
<accession>A0A8T0XBV8</accession>
<feature type="coiled-coil region" evidence="1">
    <location>
        <begin position="236"/>
        <end position="277"/>
    </location>
</feature>
<dbReference type="PANTHER" id="PTHR45125">
    <property type="entry name" value="F21J9.4-RELATED"/>
    <property type="match status" value="1"/>
</dbReference>
<dbReference type="EMBL" id="CM029037">
    <property type="protein sequence ID" value="KAG2656895.1"/>
    <property type="molecule type" value="Genomic_DNA"/>
</dbReference>
<dbReference type="InterPro" id="IPR029466">
    <property type="entry name" value="NAM-associated_C"/>
</dbReference>
<organism evidence="4 5">
    <name type="scientific">Panicum virgatum</name>
    <name type="common">Blackwell switchgrass</name>
    <dbReference type="NCBI Taxonomy" id="38727"/>
    <lineage>
        <taxon>Eukaryota</taxon>
        <taxon>Viridiplantae</taxon>
        <taxon>Streptophyta</taxon>
        <taxon>Embryophyta</taxon>
        <taxon>Tracheophyta</taxon>
        <taxon>Spermatophyta</taxon>
        <taxon>Magnoliopsida</taxon>
        <taxon>Liliopsida</taxon>
        <taxon>Poales</taxon>
        <taxon>Poaceae</taxon>
        <taxon>PACMAD clade</taxon>
        <taxon>Panicoideae</taxon>
        <taxon>Panicodae</taxon>
        <taxon>Paniceae</taxon>
        <taxon>Panicinae</taxon>
        <taxon>Panicum</taxon>
        <taxon>Panicum sect. Hiantes</taxon>
    </lineage>
</organism>
<feature type="domain" description="No apical meristem-associated C-terminal" evidence="3">
    <location>
        <begin position="119"/>
        <end position="302"/>
    </location>
</feature>
<gene>
    <name evidence="4" type="ORF">PVAP13_1KG123100</name>
</gene>
<proteinExistence type="predicted"/>
<evidence type="ECO:0000259" key="3">
    <source>
        <dbReference type="Pfam" id="PF14303"/>
    </source>
</evidence>
<dbReference type="AlphaFoldDB" id="A0A8T0XBV8"/>
<keyword evidence="1" id="KW-0175">Coiled coil</keyword>
<evidence type="ECO:0000256" key="1">
    <source>
        <dbReference type="SAM" id="Coils"/>
    </source>
</evidence>
<feature type="region of interest" description="Disordered" evidence="2">
    <location>
        <begin position="138"/>
        <end position="208"/>
    </location>
</feature>
<name>A0A8T0XBV8_PANVG</name>
<evidence type="ECO:0000256" key="2">
    <source>
        <dbReference type="SAM" id="MobiDB-lite"/>
    </source>
</evidence>
<dbReference type="Proteomes" id="UP000823388">
    <property type="component" value="Chromosome 1K"/>
</dbReference>
<keyword evidence="5" id="KW-1185">Reference proteome</keyword>
<reference evidence="4" key="1">
    <citation type="submission" date="2020-05" db="EMBL/GenBank/DDBJ databases">
        <title>WGS assembly of Panicum virgatum.</title>
        <authorList>
            <person name="Lovell J.T."/>
            <person name="Jenkins J."/>
            <person name="Shu S."/>
            <person name="Juenger T.E."/>
            <person name="Schmutz J."/>
        </authorList>
    </citation>
    <scope>NUCLEOTIDE SEQUENCE</scope>
    <source>
        <strain evidence="4">AP13</strain>
    </source>
</reference>
<feature type="compositionally biased region" description="Acidic residues" evidence="2">
    <location>
        <begin position="1"/>
        <end position="12"/>
    </location>
</feature>
<dbReference type="PANTHER" id="PTHR45125:SF3">
    <property type="entry name" value="NO-APICAL-MERISTEM-ASSOCIATED CARBOXY-TERMINAL DOMAIN PROTEIN"/>
    <property type="match status" value="1"/>
</dbReference>
<comment type="caution">
    <text evidence="4">The sequence shown here is derived from an EMBL/GenBank/DDBJ whole genome shotgun (WGS) entry which is preliminary data.</text>
</comment>
<protein>
    <recommendedName>
        <fullName evidence="3">No apical meristem-associated C-terminal domain-containing protein</fullName>
    </recommendedName>
</protein>
<feature type="compositionally biased region" description="Basic and acidic residues" evidence="2">
    <location>
        <begin position="194"/>
        <end position="208"/>
    </location>
</feature>
<sequence length="310" mass="35318">MDDELGSEDELGELPKKKGSRGVNFTIDEDETLVRAWEAIALDPITGDEQPGATYWKRIHDHFQRNNKSGVFRSRISLTHRWQTIQTSCSNGASAQDKVNIAQQLYKGKPKKKGGKPGKTFALHHCWVLLEHHEKWRTRNNDMPTKSKKSSNSGSPNEDAYVGNDLDDSDDGNSAGRRSPTPSSAPSNKRPPGRKTEKLKKVGDSTYKESLDTMMATRKEFAAERKDFKTTRWLEIKEMEERRAAAEERRASAEERRAAVEERRVAIEEAAKRLEQEQKIMFMDTTHLDAKGRAYVELMRDQVLAARSMR</sequence>